<evidence type="ECO:0000256" key="2">
    <source>
        <dbReference type="ARBA" id="ARBA00023242"/>
    </source>
</evidence>
<dbReference type="Pfam" id="PF14465">
    <property type="entry name" value="WHD_1st_NFRKB"/>
    <property type="match status" value="1"/>
</dbReference>
<proteinExistence type="predicted"/>
<dbReference type="Gene3D" id="1.10.10.2430">
    <property type="entry name" value="NFRKB winged helix-like domain"/>
    <property type="match status" value="1"/>
</dbReference>
<evidence type="ECO:0000313" key="5">
    <source>
        <dbReference type="EMBL" id="KAJ8297540.1"/>
    </source>
</evidence>
<keyword evidence="2" id="KW-0539">Nucleus</keyword>
<keyword evidence="6" id="KW-1185">Reference proteome</keyword>
<dbReference type="Pfam" id="PF25793">
    <property type="entry name" value="WHD_2nd_NFRKB"/>
    <property type="match status" value="1"/>
</dbReference>
<evidence type="ECO:0000256" key="1">
    <source>
        <dbReference type="ARBA" id="ARBA00004123"/>
    </source>
</evidence>
<feature type="region of interest" description="Disordered" evidence="3">
    <location>
        <begin position="302"/>
        <end position="359"/>
    </location>
</feature>
<dbReference type="InterPro" id="IPR025220">
    <property type="entry name" value="NFRKB_WH_1"/>
</dbReference>
<dbReference type="PANTHER" id="PTHR13052">
    <property type="entry name" value="NFRKB-RELATED"/>
    <property type="match status" value="1"/>
</dbReference>
<comment type="caution">
    <text evidence="5">The sequence shown here is derived from an EMBL/GenBank/DDBJ whole genome shotgun (WGS) entry which is preliminary data.</text>
</comment>
<feature type="compositionally biased region" description="Low complexity" evidence="3">
    <location>
        <begin position="655"/>
        <end position="691"/>
    </location>
</feature>
<dbReference type="PANTHER" id="PTHR13052:SF3">
    <property type="entry name" value="NUCLEAR FACTOR RELATED TO KAPPA-B-BINDING PROTEIN"/>
    <property type="match status" value="1"/>
</dbReference>
<evidence type="ECO:0000259" key="4">
    <source>
        <dbReference type="PROSITE" id="PS51916"/>
    </source>
</evidence>
<comment type="subcellular location">
    <subcellularLocation>
        <location evidence="1">Nucleus</location>
    </subcellularLocation>
</comment>
<feature type="compositionally biased region" description="Basic residues" evidence="3">
    <location>
        <begin position="315"/>
        <end position="335"/>
    </location>
</feature>
<sequence length="1241" mass="133568">MTHDGYIKLPVLVCFSCKIYALDILKLLKYLQKIYNNCTPIVIFGLFSRKGPLMSGNDVKWNFSNLMSGDDIKHKHSGIATSDEIGWKLPGKKKEDDLKWGIPKSKLGIDGTGGSPVVKSAGDVKRRFSPKVPKVEDDRNWMFPVSNESKWGVKTSLKMERCLLGKQELSLPEVLLDQPHIFKDVLSVDTWSNILTDAQKTHITKYLPKFPENDKKEKEETVRRLFEGDNFKFGNPLTQFHTKLKDLVQRSKKQLFKSLCPIPSPEPTHPSVVSTFAAKPTMYPELNTQNISLQDIMSRCQAARKTPQNGNAPISKKKKIKLKDRNDKKLKKSVKIKSEDIRQESQSSAQSNSQFADAENSTGLQDNFMKQEDEVPDFPLPETCPPKLTFGQHDNFFSLVRDLLCGFSDGRATTVKFLSGDLIGGIPDNFVPFVDYKERAQQWRWIGAGRDSDDKLNNLCKQWLANKKDKTSDSGDLGQGSPPPPRARTSFVVRATTEEEKLMFREQEKRRFENPHKGFTYKMHGYESVVGPVKGVYTKENAMTKAREHADAAARLPNGEGTRGDICELLKDSQFLAPDRLHSEKDPCVKYDVNRKLWIYLHRSRTEEEFERIHQAHGAAQRAKKSLQKPKTPKAKAKETNQATQPTSTIVSPKLTTSLSVSSDSISIEDQTPLSLTPSSPSVTNSPKKTPNSPALGTVSPHVTSISPRTSALASIATTLKRVQSPNPSSSPAISSSLPRQETATGIAKTLPLGLLQSIRMTVAGSNPAISQTLSQNLAAAIRPELFQRQGSVISTTNPQSPAGTPTSASPVISKVITSQPQSPVVTSNTVQNVSSTTGVTTPLVARLVQQMPAGSQISVSNLLAAQRAQMQAQSQTKMSSTVHIKGNATSATANPVQLTGKPLATTARGQLVQIAGKGQQQMGLIQTQQGALPTISIIPQAGGTAGVMNITQPRTPTSAIAEMSVRTGSPSPLTTATTTIARTAHQTQVIMTTTASSTGLTQQTASQQKVVTPSQGGIVVTQLAPGSITLRPGGTPASSHAKVVTAGQAGLLPAQFIVQQTADLMTGGNTTVTQSLASGTQLLVSGGAGKPGQNIQVVRTVLGQQAGLKPGQATILISQPPLQQTTASMMSTGQVIQNIPKTHGKGSQKTKQPVYARIITPPPGMKLATVGAAAGQALQAAPNVNVLQTAVNKLISVPTIAGTQTSGTVVLSDPQVTATDTTQSLVTLTTSSTSQPSGES</sequence>
<dbReference type="InterPro" id="IPR038106">
    <property type="entry name" value="NFRKB_winged_sf"/>
</dbReference>
<feature type="domain" description="DEUBAD" evidence="4">
    <location>
        <begin position="172"/>
        <end position="290"/>
    </location>
</feature>
<gene>
    <name evidence="5" type="ORF">KUTeg_024071</name>
</gene>
<name>A0ABQ9E1Z1_TEGGR</name>
<reference evidence="5 6" key="1">
    <citation type="submission" date="2022-12" db="EMBL/GenBank/DDBJ databases">
        <title>Chromosome-level genome of Tegillarca granosa.</title>
        <authorList>
            <person name="Kim J."/>
        </authorList>
    </citation>
    <scope>NUCLEOTIDE SEQUENCE [LARGE SCALE GENOMIC DNA]</scope>
    <source>
        <strain evidence="5">Teg-2019</strain>
        <tissue evidence="5">Adductor muscle</tissue>
    </source>
</reference>
<feature type="compositionally biased region" description="Basic residues" evidence="3">
    <location>
        <begin position="622"/>
        <end position="635"/>
    </location>
</feature>
<accession>A0ABQ9E1Z1</accession>
<feature type="compositionally biased region" description="Low complexity" evidence="3">
    <location>
        <begin position="725"/>
        <end position="739"/>
    </location>
</feature>
<dbReference type="CDD" id="cd21865">
    <property type="entry name" value="DEUBAD_NFRKB"/>
    <property type="match status" value="1"/>
</dbReference>
<dbReference type="PROSITE" id="PS51916">
    <property type="entry name" value="DEUBAD"/>
    <property type="match status" value="1"/>
</dbReference>
<dbReference type="InterPro" id="IPR044867">
    <property type="entry name" value="DEUBAD_dom"/>
</dbReference>
<dbReference type="EMBL" id="JARBDR010000923">
    <property type="protein sequence ID" value="KAJ8297540.1"/>
    <property type="molecule type" value="Genomic_DNA"/>
</dbReference>
<feature type="compositionally biased region" description="Polar residues" evidence="3">
    <location>
        <begin position="641"/>
        <end position="651"/>
    </location>
</feature>
<feature type="region of interest" description="Disordered" evidence="3">
    <location>
        <begin position="469"/>
        <end position="490"/>
    </location>
</feature>
<dbReference type="InterPro" id="IPR024867">
    <property type="entry name" value="NFRKB"/>
</dbReference>
<feature type="compositionally biased region" description="Low complexity" evidence="3">
    <location>
        <begin position="344"/>
        <end position="354"/>
    </location>
</feature>
<protein>
    <recommendedName>
        <fullName evidence="4">DEUBAD domain-containing protein</fullName>
    </recommendedName>
</protein>
<feature type="region of interest" description="Disordered" evidence="3">
    <location>
        <begin position="721"/>
        <end position="741"/>
    </location>
</feature>
<dbReference type="Proteomes" id="UP001217089">
    <property type="component" value="Unassembled WGS sequence"/>
</dbReference>
<organism evidence="5 6">
    <name type="scientific">Tegillarca granosa</name>
    <name type="common">Malaysian cockle</name>
    <name type="synonym">Anadara granosa</name>
    <dbReference type="NCBI Taxonomy" id="220873"/>
    <lineage>
        <taxon>Eukaryota</taxon>
        <taxon>Metazoa</taxon>
        <taxon>Spiralia</taxon>
        <taxon>Lophotrochozoa</taxon>
        <taxon>Mollusca</taxon>
        <taxon>Bivalvia</taxon>
        <taxon>Autobranchia</taxon>
        <taxon>Pteriomorphia</taxon>
        <taxon>Arcoida</taxon>
        <taxon>Arcoidea</taxon>
        <taxon>Arcidae</taxon>
        <taxon>Tegillarca</taxon>
    </lineage>
</organism>
<evidence type="ECO:0000256" key="3">
    <source>
        <dbReference type="SAM" id="MobiDB-lite"/>
    </source>
</evidence>
<dbReference type="InterPro" id="IPR057748">
    <property type="entry name" value="NFRKB_WH_2"/>
</dbReference>
<feature type="region of interest" description="Disordered" evidence="3">
    <location>
        <begin position="612"/>
        <end position="704"/>
    </location>
</feature>
<evidence type="ECO:0000313" key="6">
    <source>
        <dbReference type="Proteomes" id="UP001217089"/>
    </source>
</evidence>